<dbReference type="EMBL" id="BOOR01000061">
    <property type="protein sequence ID" value="GII58223.1"/>
    <property type="molecule type" value="Genomic_DNA"/>
</dbReference>
<name>A0A8J3XZU7_9ACTN</name>
<evidence type="ECO:0000313" key="2">
    <source>
        <dbReference type="EMBL" id="GII58223.1"/>
    </source>
</evidence>
<gene>
    <name evidence="2" type="ORF">Pth03_66120</name>
</gene>
<protein>
    <submittedName>
        <fullName evidence="2">Uncharacterized protein</fullName>
    </submittedName>
</protein>
<sequence>MRRPPGTPGRKAPSQPDTKAQRRKPAGWSERVSGVRLFVPLSIVLVALTACGTAEPPIRAAEQTPIPSATASVAPSAVAASPQPCPERWGSTGIGEWVPAVSDIPGAEGTLVPGAPVTALICAYPGQNSAPGGERLAGTRTLEGEHAGGMARDLAFLPVGATGTGACTAMGGPMTNYLIRFTYADGRSSWVGSADEVNKCTVTTNGTAASNTYVGDRITAAYRNGTWTAAKAKDPCTTWKARRGQDTSMVPEGATSVTVCRQDPRGGRSPRADYGSDVATSLASALNALEARSSEGFCEGSGKPAAGGSYRLVFGYPDGPAVGVMILLDCRPAVDSGLLQADVDDRVIREVTRLAPA</sequence>
<comment type="caution">
    <text evidence="2">The sequence shown here is derived from an EMBL/GenBank/DDBJ whole genome shotgun (WGS) entry which is preliminary data.</text>
</comment>
<organism evidence="2 3">
    <name type="scientific">Planotetraspora thailandica</name>
    <dbReference type="NCBI Taxonomy" id="487172"/>
    <lineage>
        <taxon>Bacteria</taxon>
        <taxon>Bacillati</taxon>
        <taxon>Actinomycetota</taxon>
        <taxon>Actinomycetes</taxon>
        <taxon>Streptosporangiales</taxon>
        <taxon>Streptosporangiaceae</taxon>
        <taxon>Planotetraspora</taxon>
    </lineage>
</organism>
<reference evidence="2" key="1">
    <citation type="submission" date="2021-01" db="EMBL/GenBank/DDBJ databases">
        <title>Whole genome shotgun sequence of Planotetraspora thailandica NBRC 104271.</title>
        <authorList>
            <person name="Komaki H."/>
            <person name="Tamura T."/>
        </authorList>
    </citation>
    <scope>NUCLEOTIDE SEQUENCE</scope>
    <source>
        <strain evidence="2">NBRC 104271</strain>
    </source>
</reference>
<dbReference type="AlphaFoldDB" id="A0A8J3XZU7"/>
<evidence type="ECO:0000256" key="1">
    <source>
        <dbReference type="SAM" id="MobiDB-lite"/>
    </source>
</evidence>
<accession>A0A8J3XZU7</accession>
<keyword evidence="3" id="KW-1185">Reference proteome</keyword>
<proteinExistence type="predicted"/>
<feature type="region of interest" description="Disordered" evidence="1">
    <location>
        <begin position="1"/>
        <end position="28"/>
    </location>
</feature>
<dbReference type="Proteomes" id="UP000605992">
    <property type="component" value="Unassembled WGS sequence"/>
</dbReference>
<evidence type="ECO:0000313" key="3">
    <source>
        <dbReference type="Proteomes" id="UP000605992"/>
    </source>
</evidence>